<evidence type="ECO:0000313" key="3">
    <source>
        <dbReference type="Proteomes" id="UP000277580"/>
    </source>
</evidence>
<evidence type="ECO:0000256" key="1">
    <source>
        <dbReference type="SAM" id="MobiDB-lite"/>
    </source>
</evidence>
<dbReference type="InParanoid" id="A0A3N4L3G9"/>
<dbReference type="AlphaFoldDB" id="A0A3N4L3G9"/>
<evidence type="ECO:0000313" key="2">
    <source>
        <dbReference type="EMBL" id="RPB17454.1"/>
    </source>
</evidence>
<feature type="region of interest" description="Disordered" evidence="1">
    <location>
        <begin position="29"/>
        <end position="58"/>
    </location>
</feature>
<dbReference type="EMBL" id="ML119106">
    <property type="protein sequence ID" value="RPB17454.1"/>
    <property type="molecule type" value="Genomic_DNA"/>
</dbReference>
<dbReference type="SUPFAM" id="SSF54768">
    <property type="entry name" value="dsRNA-binding domain-like"/>
    <property type="match status" value="1"/>
</dbReference>
<dbReference type="Gene3D" id="3.30.160.20">
    <property type="match status" value="1"/>
</dbReference>
<dbReference type="OrthoDB" id="5335309at2759"/>
<sequence>MAVSHTRTYWQSHLQELCTTKSLPNPTYEVFEHSGGSIPMGRSPSSADAGGNASPSATHFGQSWYSCVVSVGETDYETSYVYKAEENAKERAAKKAFEALNNNT</sequence>
<organism evidence="2 3">
    <name type="scientific">Morchella conica CCBAS932</name>
    <dbReference type="NCBI Taxonomy" id="1392247"/>
    <lineage>
        <taxon>Eukaryota</taxon>
        <taxon>Fungi</taxon>
        <taxon>Dikarya</taxon>
        <taxon>Ascomycota</taxon>
        <taxon>Pezizomycotina</taxon>
        <taxon>Pezizomycetes</taxon>
        <taxon>Pezizales</taxon>
        <taxon>Morchellaceae</taxon>
        <taxon>Morchella</taxon>
    </lineage>
</organism>
<keyword evidence="3" id="KW-1185">Reference proteome</keyword>
<accession>A0A3N4L3G9</accession>
<protein>
    <recommendedName>
        <fullName evidence="4">DRBM domain-containing protein</fullName>
    </recommendedName>
</protein>
<reference evidence="2 3" key="1">
    <citation type="journal article" date="2018" name="Nat. Ecol. Evol.">
        <title>Pezizomycetes genomes reveal the molecular basis of ectomycorrhizal truffle lifestyle.</title>
        <authorList>
            <person name="Murat C."/>
            <person name="Payen T."/>
            <person name="Noel B."/>
            <person name="Kuo A."/>
            <person name="Morin E."/>
            <person name="Chen J."/>
            <person name="Kohler A."/>
            <person name="Krizsan K."/>
            <person name="Balestrini R."/>
            <person name="Da Silva C."/>
            <person name="Montanini B."/>
            <person name="Hainaut M."/>
            <person name="Levati E."/>
            <person name="Barry K.W."/>
            <person name="Belfiori B."/>
            <person name="Cichocki N."/>
            <person name="Clum A."/>
            <person name="Dockter R.B."/>
            <person name="Fauchery L."/>
            <person name="Guy J."/>
            <person name="Iotti M."/>
            <person name="Le Tacon F."/>
            <person name="Lindquist E.A."/>
            <person name="Lipzen A."/>
            <person name="Malagnac F."/>
            <person name="Mello A."/>
            <person name="Molinier V."/>
            <person name="Miyauchi S."/>
            <person name="Poulain J."/>
            <person name="Riccioni C."/>
            <person name="Rubini A."/>
            <person name="Sitrit Y."/>
            <person name="Splivallo R."/>
            <person name="Traeger S."/>
            <person name="Wang M."/>
            <person name="Zifcakova L."/>
            <person name="Wipf D."/>
            <person name="Zambonelli A."/>
            <person name="Paolocci F."/>
            <person name="Nowrousian M."/>
            <person name="Ottonello S."/>
            <person name="Baldrian P."/>
            <person name="Spatafora J.W."/>
            <person name="Henrissat B."/>
            <person name="Nagy L.G."/>
            <person name="Aury J.M."/>
            <person name="Wincker P."/>
            <person name="Grigoriev I.V."/>
            <person name="Bonfante P."/>
            <person name="Martin F.M."/>
        </authorList>
    </citation>
    <scope>NUCLEOTIDE SEQUENCE [LARGE SCALE GENOMIC DNA]</scope>
    <source>
        <strain evidence="2 3">CCBAS932</strain>
    </source>
</reference>
<dbReference type="Proteomes" id="UP000277580">
    <property type="component" value="Unassembled WGS sequence"/>
</dbReference>
<proteinExistence type="predicted"/>
<name>A0A3N4L3G9_9PEZI</name>
<evidence type="ECO:0008006" key="4">
    <source>
        <dbReference type="Google" id="ProtNLM"/>
    </source>
</evidence>
<gene>
    <name evidence="2" type="ORF">P167DRAFT_541490</name>
</gene>